<evidence type="ECO:0000313" key="2">
    <source>
        <dbReference type="EMBL" id="CAI9149181.1"/>
    </source>
</evidence>
<keyword evidence="3" id="KW-1185">Reference proteome</keyword>
<feature type="compositionally biased region" description="Polar residues" evidence="1">
    <location>
        <begin position="1"/>
        <end position="13"/>
    </location>
</feature>
<feature type="compositionally biased region" description="Basic and acidic residues" evidence="1">
    <location>
        <begin position="152"/>
        <end position="163"/>
    </location>
</feature>
<feature type="compositionally biased region" description="Basic and acidic residues" evidence="1">
    <location>
        <begin position="199"/>
        <end position="211"/>
    </location>
</feature>
<dbReference type="Proteomes" id="UP001176941">
    <property type="component" value="Unassembled WGS sequence"/>
</dbReference>
<dbReference type="EMBL" id="CATKSN020000166">
    <property type="protein sequence ID" value="CAI9149181.1"/>
    <property type="molecule type" value="Genomic_DNA"/>
</dbReference>
<reference evidence="2" key="1">
    <citation type="submission" date="2023-04" db="EMBL/GenBank/DDBJ databases">
        <authorList>
            <consortium name="ELIXIR-Norway"/>
        </authorList>
    </citation>
    <scope>NUCLEOTIDE SEQUENCE [LARGE SCALE GENOMIC DNA]</scope>
</reference>
<name>A0ABN8XM59_RANTA</name>
<comment type="caution">
    <text evidence="2">The sequence shown here is derived from an EMBL/GenBank/DDBJ whole genome shotgun (WGS) entry which is preliminary data.</text>
</comment>
<protein>
    <submittedName>
        <fullName evidence="2">Uncharacterized protein</fullName>
    </submittedName>
</protein>
<proteinExistence type="predicted"/>
<feature type="region of interest" description="Disordered" evidence="1">
    <location>
        <begin position="1"/>
        <end position="41"/>
    </location>
</feature>
<evidence type="ECO:0000313" key="3">
    <source>
        <dbReference type="Proteomes" id="UP001176941"/>
    </source>
</evidence>
<gene>
    <name evidence="2" type="ORF">MRATA1EN1_LOCUS30799</name>
</gene>
<feature type="region of interest" description="Disordered" evidence="1">
    <location>
        <begin position="128"/>
        <end position="221"/>
    </location>
</feature>
<accession>A0ABN8XM59</accession>
<evidence type="ECO:0000256" key="1">
    <source>
        <dbReference type="SAM" id="MobiDB-lite"/>
    </source>
</evidence>
<sequence length="343" mass="38757">MTQAHSCGRNWQQDAGLDGERSNEQRPPQRGRSAGRHERHIKECRRAEVGSLTDCRHQGTQQTATKMKRCIKYSCNINRPETKLTHHFNRIRRKHSRGALLLISNNISPFRLKTDVLEDRVYAPPSDSAAGAGFSVRPGTSAALTTKNRPRGQLERYESESHQQQHIAAPEAGECSTYDRSPHRSHGASEEVSAAAAEHTQHTRSRLESAGKSRAKQTTSPLLRDRNEVEIVRDIIRITLECKRFMQPCDGMPVRLPESLVHAEMYARIIFTSVRVVRTVQYSCVPRFAFQGLASQYNTHHVNCTSVHLSGGPNRTWRSRSQKALYTMLAQGKRVPREKTSST</sequence>
<organism evidence="2 3">
    <name type="scientific">Rangifer tarandus platyrhynchus</name>
    <name type="common">Svalbard reindeer</name>
    <dbReference type="NCBI Taxonomy" id="3082113"/>
    <lineage>
        <taxon>Eukaryota</taxon>
        <taxon>Metazoa</taxon>
        <taxon>Chordata</taxon>
        <taxon>Craniata</taxon>
        <taxon>Vertebrata</taxon>
        <taxon>Euteleostomi</taxon>
        <taxon>Mammalia</taxon>
        <taxon>Eutheria</taxon>
        <taxon>Laurasiatheria</taxon>
        <taxon>Artiodactyla</taxon>
        <taxon>Ruminantia</taxon>
        <taxon>Pecora</taxon>
        <taxon>Cervidae</taxon>
        <taxon>Odocoileinae</taxon>
        <taxon>Rangifer</taxon>
    </lineage>
</organism>